<evidence type="ECO:0000256" key="6">
    <source>
        <dbReference type="ARBA" id="ARBA00022824"/>
    </source>
</evidence>
<evidence type="ECO:0000313" key="10">
    <source>
        <dbReference type="EMBL" id="KAF8364545.1"/>
    </source>
</evidence>
<dbReference type="Pfam" id="PF08320">
    <property type="entry name" value="PIG-X"/>
    <property type="match status" value="1"/>
</dbReference>
<evidence type="ECO:0000256" key="4">
    <source>
        <dbReference type="ARBA" id="ARBA00022502"/>
    </source>
</evidence>
<keyword evidence="4" id="KW-0337">GPI-anchor biosynthesis</keyword>
<dbReference type="GO" id="GO:0005789">
    <property type="term" value="C:endoplasmic reticulum membrane"/>
    <property type="evidence" value="ECO:0007669"/>
    <property type="project" value="UniProtKB-SubCell"/>
</dbReference>
<name>A0A834Y984_TETSI</name>
<comment type="pathway">
    <text evidence="2">Glycolipid biosynthesis; glycosylphosphatidylinositol-anchor biosynthesis.</text>
</comment>
<protein>
    <submittedName>
        <fullName evidence="10">Uncharacterized protein</fullName>
    </submittedName>
</protein>
<evidence type="ECO:0000256" key="1">
    <source>
        <dbReference type="ARBA" id="ARBA00004389"/>
    </source>
</evidence>
<dbReference type="PANTHER" id="PTHR28650:SF1">
    <property type="entry name" value="PHOSPHATIDYLINOSITOL-GLYCAN BIOSYNTHESIS CLASS X PROTEIN"/>
    <property type="match status" value="1"/>
</dbReference>
<evidence type="ECO:0000256" key="8">
    <source>
        <dbReference type="ARBA" id="ARBA00023136"/>
    </source>
</evidence>
<keyword evidence="9" id="KW-0325">Glycoprotein</keyword>
<evidence type="ECO:0000313" key="11">
    <source>
        <dbReference type="Proteomes" id="UP000655225"/>
    </source>
</evidence>
<dbReference type="EMBL" id="JABCRI010001467">
    <property type="protein sequence ID" value="KAF8364545.1"/>
    <property type="molecule type" value="Genomic_DNA"/>
</dbReference>
<keyword evidence="8" id="KW-0472">Membrane</keyword>
<comment type="subcellular location">
    <subcellularLocation>
        <location evidence="1">Endoplasmic reticulum membrane</location>
        <topology evidence="1">Single-pass membrane protein</topology>
    </subcellularLocation>
</comment>
<keyword evidence="6" id="KW-0256">Endoplasmic reticulum</keyword>
<accession>A0A834Y984</accession>
<evidence type="ECO:0000256" key="9">
    <source>
        <dbReference type="ARBA" id="ARBA00023180"/>
    </source>
</evidence>
<dbReference type="OrthoDB" id="5546453at2759"/>
<keyword evidence="11" id="KW-1185">Reference proteome</keyword>
<dbReference type="InterPro" id="IPR013233">
    <property type="entry name" value="PIG-X/PBN1"/>
</dbReference>
<evidence type="ECO:0000256" key="5">
    <source>
        <dbReference type="ARBA" id="ARBA00022692"/>
    </source>
</evidence>
<gene>
    <name evidence="10" type="ORF">HHK36_033486</name>
</gene>
<keyword evidence="7" id="KW-1133">Transmembrane helix</keyword>
<comment type="caution">
    <text evidence="10">The sequence shown here is derived from an EMBL/GenBank/DDBJ whole genome shotgun (WGS) entry which is preliminary data.</text>
</comment>
<dbReference type="AlphaFoldDB" id="A0A834Y984"/>
<keyword evidence="5" id="KW-0812">Transmembrane</keyword>
<dbReference type="GO" id="GO:0006506">
    <property type="term" value="P:GPI anchor biosynthetic process"/>
    <property type="evidence" value="ECO:0007669"/>
    <property type="project" value="UniProtKB-UniPathway"/>
</dbReference>
<comment type="similarity">
    <text evidence="3">Belongs to the PIGX family.</text>
</comment>
<dbReference type="OMA" id="CLVMIIA"/>
<proteinExistence type="inferred from homology"/>
<dbReference type="Proteomes" id="UP000655225">
    <property type="component" value="Unassembled WGS sequence"/>
</dbReference>
<reference evidence="10 11" key="1">
    <citation type="submission" date="2020-04" db="EMBL/GenBank/DDBJ databases">
        <title>Plant Genome Project.</title>
        <authorList>
            <person name="Zhang R.-G."/>
        </authorList>
    </citation>
    <scope>NUCLEOTIDE SEQUENCE [LARGE SCALE GENOMIC DNA]</scope>
    <source>
        <strain evidence="10">YNK0</strain>
        <tissue evidence="10">Leaf</tissue>
    </source>
</reference>
<evidence type="ECO:0000256" key="7">
    <source>
        <dbReference type="ARBA" id="ARBA00022989"/>
    </source>
</evidence>
<evidence type="ECO:0000256" key="3">
    <source>
        <dbReference type="ARBA" id="ARBA00010345"/>
    </source>
</evidence>
<evidence type="ECO:0000256" key="2">
    <source>
        <dbReference type="ARBA" id="ARBA00004687"/>
    </source>
</evidence>
<dbReference type="PANTHER" id="PTHR28650">
    <property type="entry name" value="PHOSPHATIDYLINOSITOL-GLYCAN BIOSYNTHESIS CLASS X PROTEIN"/>
    <property type="match status" value="1"/>
</dbReference>
<dbReference type="InterPro" id="IPR040039">
    <property type="entry name" value="PIGX"/>
</dbReference>
<sequence>MLSEISYGILLCFEKHGSLLESDFQKCLEHELPLDSCKGSPDNLNPVLKLSVLQRRLIGEGAHQRLFSSFKFNVQLEALSELHTHFCEAVMIERLPSGIFADPFELRHLVQHGVFIDAAVFGDTNLELPSALSN</sequence>
<dbReference type="UniPathway" id="UPA00196"/>
<organism evidence="10 11">
    <name type="scientific">Tetracentron sinense</name>
    <name type="common">Spur-leaf</name>
    <dbReference type="NCBI Taxonomy" id="13715"/>
    <lineage>
        <taxon>Eukaryota</taxon>
        <taxon>Viridiplantae</taxon>
        <taxon>Streptophyta</taxon>
        <taxon>Embryophyta</taxon>
        <taxon>Tracheophyta</taxon>
        <taxon>Spermatophyta</taxon>
        <taxon>Magnoliopsida</taxon>
        <taxon>Trochodendrales</taxon>
        <taxon>Trochodendraceae</taxon>
        <taxon>Tetracentron</taxon>
    </lineage>
</organism>